<evidence type="ECO:0000313" key="1">
    <source>
        <dbReference type="EMBL" id="PKC67207.1"/>
    </source>
</evidence>
<dbReference type="GO" id="GO:0006355">
    <property type="term" value="P:regulation of DNA-templated transcription"/>
    <property type="evidence" value="ECO:0007669"/>
    <property type="project" value="InterPro"/>
</dbReference>
<accession>A0A2N0RV68</accession>
<proteinExistence type="predicted"/>
<sequence length="254" mass="30157">MLFNSYYDSSYSGSDLLDGYQYESPDLPIFEFYGSPYDSSNLFFEDHDILNETQIGNVRKIDVSVNEDINRYNFSEDEKINSRRYDVSDDEDRNFNHQEWEYDDSEYEEEENILELNQGMEFETWELAESYLNEYAKQQGFSFRKKKHILDPTDKENKRDRDSEMIGCLWHINFFFPKSGNGVRINSIVGIHNHDMNPCITEIAPKFQKLTDKMLEKKDLSNAIQQFKKQAKPIKNDACQMLTELYLKKNDDPR</sequence>
<comment type="caution">
    <text evidence="1">The sequence shown here is derived from an EMBL/GenBank/DDBJ whole genome shotgun (WGS) entry which is preliminary data.</text>
</comment>
<reference evidence="1 2" key="2">
    <citation type="submission" date="2017-10" db="EMBL/GenBank/DDBJ databases">
        <title>Genome analyses suggest a sexual origin of heterokaryosis in a supposedly ancient asexual fungus.</title>
        <authorList>
            <person name="Corradi N."/>
            <person name="Sedzielewska K."/>
            <person name="Noel J."/>
            <person name="Charron P."/>
            <person name="Farinelli L."/>
            <person name="Marton T."/>
            <person name="Kruger M."/>
            <person name="Pelin A."/>
            <person name="Brachmann A."/>
            <person name="Corradi N."/>
        </authorList>
    </citation>
    <scope>NUCLEOTIDE SEQUENCE [LARGE SCALE GENOMIC DNA]</scope>
    <source>
        <strain evidence="1 2">A1</strain>
    </source>
</reference>
<name>A0A2N0RV68_9GLOM</name>
<dbReference type="VEuPathDB" id="FungiDB:RhiirA1_458748"/>
<dbReference type="AlphaFoldDB" id="A0A2N0RV68"/>
<reference evidence="1 2" key="1">
    <citation type="submission" date="2017-10" db="EMBL/GenBank/DDBJ databases">
        <title>Extensive intraspecific genome diversity in a model arbuscular mycorrhizal fungus.</title>
        <authorList>
            <person name="Chen E.C.H."/>
            <person name="Morin E."/>
            <person name="Baudet D."/>
            <person name="Noel J."/>
            <person name="Ndikumana S."/>
            <person name="Charron P."/>
            <person name="St-Onge C."/>
            <person name="Giorgi J."/>
            <person name="Grigoriev I.V."/>
            <person name="Roux C."/>
            <person name="Martin F.M."/>
            <person name="Corradi N."/>
        </authorList>
    </citation>
    <scope>NUCLEOTIDE SEQUENCE [LARGE SCALE GENOMIC DNA]</scope>
    <source>
        <strain evidence="1 2">A1</strain>
    </source>
</reference>
<dbReference type="EMBL" id="LLXH01000408">
    <property type="protein sequence ID" value="PKC67207.1"/>
    <property type="molecule type" value="Genomic_DNA"/>
</dbReference>
<dbReference type="Proteomes" id="UP000232688">
    <property type="component" value="Unassembled WGS sequence"/>
</dbReference>
<dbReference type="PANTHER" id="PTHR31669:SF251">
    <property type="entry name" value="PROTEIN FAR1-RELATED SEQUENCE"/>
    <property type="match status" value="1"/>
</dbReference>
<dbReference type="VEuPathDB" id="FungiDB:FUN_024044"/>
<evidence type="ECO:0000313" key="2">
    <source>
        <dbReference type="Proteomes" id="UP000232688"/>
    </source>
</evidence>
<gene>
    <name evidence="1" type="ORF">RhiirA1_458748</name>
</gene>
<protein>
    <recommendedName>
        <fullName evidence="3">FAR1 domain-containing protein</fullName>
    </recommendedName>
</protein>
<dbReference type="PANTHER" id="PTHR31669">
    <property type="entry name" value="PROTEIN FAR1-RELATED SEQUENCE 10-RELATED"/>
    <property type="match status" value="1"/>
</dbReference>
<evidence type="ECO:0008006" key="3">
    <source>
        <dbReference type="Google" id="ProtNLM"/>
    </source>
</evidence>
<organism evidence="1 2">
    <name type="scientific">Rhizophagus irregularis</name>
    <dbReference type="NCBI Taxonomy" id="588596"/>
    <lineage>
        <taxon>Eukaryota</taxon>
        <taxon>Fungi</taxon>
        <taxon>Fungi incertae sedis</taxon>
        <taxon>Mucoromycota</taxon>
        <taxon>Glomeromycotina</taxon>
        <taxon>Glomeromycetes</taxon>
        <taxon>Glomerales</taxon>
        <taxon>Glomeraceae</taxon>
        <taxon>Rhizophagus</taxon>
    </lineage>
</organism>
<dbReference type="InterPro" id="IPR031052">
    <property type="entry name" value="FHY3/FAR1"/>
</dbReference>
<dbReference type="VEuPathDB" id="FungiDB:RhiirFUN_015604"/>